<dbReference type="KEGG" id="slk:SLUN_13910"/>
<dbReference type="PANTHER" id="PTHR34473:SF3">
    <property type="entry name" value="TRANSMEMBRANE PROTEIN-RELATED"/>
    <property type="match status" value="1"/>
</dbReference>
<evidence type="ECO:0000256" key="2">
    <source>
        <dbReference type="SAM" id="Phobius"/>
    </source>
</evidence>
<dbReference type="Pfam" id="PF03703">
    <property type="entry name" value="bPH_2"/>
    <property type="match status" value="1"/>
</dbReference>
<dbReference type="EMBL" id="CP026304">
    <property type="protein sequence ID" value="AVZ73117.1"/>
    <property type="molecule type" value="Genomic_DNA"/>
</dbReference>
<feature type="transmembrane region" description="Helical" evidence="2">
    <location>
        <begin position="36"/>
        <end position="62"/>
    </location>
</feature>
<feature type="transmembrane region" description="Helical" evidence="2">
    <location>
        <begin position="68"/>
        <end position="87"/>
    </location>
</feature>
<gene>
    <name evidence="4" type="ORF">SLUN_13910</name>
</gene>
<keyword evidence="5" id="KW-1185">Reference proteome</keyword>
<feature type="region of interest" description="Disordered" evidence="1">
    <location>
        <begin position="1"/>
        <end position="20"/>
    </location>
</feature>
<keyword evidence="2" id="KW-0812">Transmembrane</keyword>
<dbReference type="Proteomes" id="UP000244201">
    <property type="component" value="Chromosome"/>
</dbReference>
<evidence type="ECO:0000313" key="5">
    <source>
        <dbReference type="Proteomes" id="UP000244201"/>
    </source>
</evidence>
<sequence>MRVQGTTETKPPPSALASRTSAAHVRSPLHRVDRRAVLWWTLRALIGAALTLGALGATYLWWEESRTWVGPVLIVAAAGFLLTLALMPGWRYRVHRWECTENAVYELKGWLVREWRIIPVSRIQSVDMVRGPLQLMLGLGTLRVITASPEGRIKIVGLDADVVAKEAAALTELTQQSPGDAT</sequence>
<organism evidence="4 5">
    <name type="scientific">Streptomyces lunaelactis</name>
    <dbReference type="NCBI Taxonomy" id="1535768"/>
    <lineage>
        <taxon>Bacteria</taxon>
        <taxon>Bacillati</taxon>
        <taxon>Actinomycetota</taxon>
        <taxon>Actinomycetes</taxon>
        <taxon>Kitasatosporales</taxon>
        <taxon>Streptomycetaceae</taxon>
        <taxon>Streptomyces</taxon>
    </lineage>
</organism>
<dbReference type="GeneID" id="55656361"/>
<name>A0A2R4T235_9ACTN</name>
<protein>
    <recommendedName>
        <fullName evidence="3">YdbS-like PH domain-containing protein</fullName>
    </recommendedName>
</protein>
<dbReference type="RefSeq" id="WP_108148794.1">
    <property type="nucleotide sequence ID" value="NZ_CP026304.1"/>
</dbReference>
<accession>A0A2R4T235</accession>
<dbReference type="AlphaFoldDB" id="A0A2R4T235"/>
<evidence type="ECO:0000313" key="4">
    <source>
        <dbReference type="EMBL" id="AVZ73117.1"/>
    </source>
</evidence>
<keyword evidence="2" id="KW-1133">Transmembrane helix</keyword>
<reference evidence="4 5" key="1">
    <citation type="submission" date="2018-01" db="EMBL/GenBank/DDBJ databases">
        <title>Complete genome sequence of Streptomyces lunaelactis MM109T, a Ferroverdin A producer isolated from cave moonmilk deposits.</title>
        <authorList>
            <person name="Naome A."/>
            <person name="Martinet L."/>
            <person name="Maciejewska M."/>
            <person name="Anderssen S."/>
            <person name="Adam D."/>
            <person name="Tenconi E."/>
            <person name="Deflandre B."/>
            <person name="Arguelles-Arias A."/>
            <person name="Calusinska M."/>
            <person name="Copieters W."/>
            <person name="Karim L."/>
            <person name="Hanikenne M."/>
            <person name="Baurain D."/>
            <person name="van Wezel G."/>
            <person name="Smargiasso N."/>
            <person name="de Pauw E."/>
            <person name="Delfosse P."/>
            <person name="Rigali S."/>
        </authorList>
    </citation>
    <scope>NUCLEOTIDE SEQUENCE [LARGE SCALE GENOMIC DNA]</scope>
    <source>
        <strain evidence="4 5">MM109</strain>
    </source>
</reference>
<feature type="domain" description="YdbS-like PH" evidence="3">
    <location>
        <begin position="92"/>
        <end position="163"/>
    </location>
</feature>
<proteinExistence type="predicted"/>
<dbReference type="PANTHER" id="PTHR34473">
    <property type="entry name" value="UPF0699 TRANSMEMBRANE PROTEIN YDBS"/>
    <property type="match status" value="1"/>
</dbReference>
<keyword evidence="2" id="KW-0472">Membrane</keyword>
<evidence type="ECO:0000259" key="3">
    <source>
        <dbReference type="Pfam" id="PF03703"/>
    </source>
</evidence>
<dbReference type="OrthoDB" id="3730669at2"/>
<evidence type="ECO:0000256" key="1">
    <source>
        <dbReference type="SAM" id="MobiDB-lite"/>
    </source>
</evidence>
<dbReference type="InterPro" id="IPR005182">
    <property type="entry name" value="YdbS-like_PH"/>
</dbReference>